<gene>
    <name evidence="8" type="ORF">CB5_LOCUS9046</name>
</gene>
<evidence type="ECO:0000256" key="3">
    <source>
        <dbReference type="ARBA" id="ARBA00022771"/>
    </source>
</evidence>
<evidence type="ECO:0000256" key="2">
    <source>
        <dbReference type="ARBA" id="ARBA00022723"/>
    </source>
</evidence>
<dbReference type="InterPro" id="IPR013955">
    <property type="entry name" value="Rep_factor-A_C"/>
</dbReference>
<comment type="similarity">
    <text evidence="1">Belongs to the replication factor A protein 1 family.</text>
</comment>
<evidence type="ECO:0000313" key="8">
    <source>
        <dbReference type="EMBL" id="CAD1825835.1"/>
    </source>
</evidence>
<dbReference type="PANTHER" id="PTHR47165:SF4">
    <property type="entry name" value="OS03G0429900 PROTEIN"/>
    <property type="match status" value="1"/>
</dbReference>
<accession>A0A6V7P4Q9</accession>
<keyword evidence="2" id="KW-0479">Metal-binding</keyword>
<evidence type="ECO:0000259" key="7">
    <source>
        <dbReference type="Pfam" id="PF08646"/>
    </source>
</evidence>
<dbReference type="Gene3D" id="2.40.50.140">
    <property type="entry name" value="Nucleic acid-binding proteins"/>
    <property type="match status" value="1"/>
</dbReference>
<keyword evidence="4" id="KW-0862">Zinc</keyword>
<dbReference type="GO" id="GO:0008270">
    <property type="term" value="F:zinc ion binding"/>
    <property type="evidence" value="ECO:0007669"/>
    <property type="project" value="UniProtKB-KW"/>
</dbReference>
<reference evidence="8" key="1">
    <citation type="submission" date="2020-07" db="EMBL/GenBank/DDBJ databases">
        <authorList>
            <person name="Lin J."/>
        </authorList>
    </citation>
    <scope>NUCLEOTIDE SEQUENCE</scope>
</reference>
<dbReference type="GO" id="GO:0003677">
    <property type="term" value="F:DNA binding"/>
    <property type="evidence" value="ECO:0007669"/>
    <property type="project" value="UniProtKB-KW"/>
</dbReference>
<dbReference type="SUPFAM" id="SSF50249">
    <property type="entry name" value="Nucleic acid-binding proteins"/>
    <property type="match status" value="1"/>
</dbReference>
<dbReference type="Pfam" id="PF08646">
    <property type="entry name" value="Rep_fac-A_C"/>
    <property type="match status" value="1"/>
</dbReference>
<dbReference type="CDD" id="cd04476">
    <property type="entry name" value="RPA1_DBD_C"/>
    <property type="match status" value="1"/>
</dbReference>
<dbReference type="AlphaFoldDB" id="A0A6V7P4Q9"/>
<dbReference type="InterPro" id="IPR047192">
    <property type="entry name" value="Euk_RPA1_DBD_C"/>
</dbReference>
<name>A0A6V7P4Q9_ANACO</name>
<evidence type="ECO:0000256" key="1">
    <source>
        <dbReference type="ARBA" id="ARBA00005690"/>
    </source>
</evidence>
<sequence length="263" mass="29675">MSVRTYKEKLYLSTCSASRVYVNLEIPEVSAFQNTLQRGQAIVRSIKQIEVAKQPIISPYEQKFANRKTISDLIALNPADVENIKYTCEAKLEEIDTTYGWWYKACYDCKGGVKDYDGTFWYKLNTIVVDDTGSANFTIFEKSVQDLIRVSAQQLATATNSNRFVLPPVVKNVIGQTFVFQVSLETRRFNTSMQSFRVTRIFQSSLSAKVKIEEKDEDDANISGDGAPASPNGSEKYILDKISTSQMLQSTLIQSSDTDEEEK</sequence>
<feature type="region of interest" description="Disordered" evidence="6">
    <location>
        <begin position="215"/>
        <end position="236"/>
    </location>
</feature>
<dbReference type="PANTHER" id="PTHR47165">
    <property type="entry name" value="OS03G0429900 PROTEIN"/>
    <property type="match status" value="1"/>
</dbReference>
<evidence type="ECO:0000256" key="5">
    <source>
        <dbReference type="ARBA" id="ARBA00023125"/>
    </source>
</evidence>
<dbReference type="EMBL" id="LR862145">
    <property type="protein sequence ID" value="CAD1825835.1"/>
    <property type="molecule type" value="Genomic_DNA"/>
</dbReference>
<protein>
    <recommendedName>
        <fullName evidence="7">Replication factor A C-terminal domain-containing protein</fullName>
    </recommendedName>
</protein>
<proteinExistence type="inferred from homology"/>
<dbReference type="InterPro" id="IPR012340">
    <property type="entry name" value="NA-bd_OB-fold"/>
</dbReference>
<feature type="domain" description="Replication factor A C-terminal" evidence="7">
    <location>
        <begin position="87"/>
        <end position="194"/>
    </location>
</feature>
<evidence type="ECO:0000256" key="6">
    <source>
        <dbReference type="SAM" id="MobiDB-lite"/>
    </source>
</evidence>
<keyword evidence="5" id="KW-0238">DNA-binding</keyword>
<organism evidence="8">
    <name type="scientific">Ananas comosus var. bracteatus</name>
    <name type="common">red pineapple</name>
    <dbReference type="NCBI Taxonomy" id="296719"/>
    <lineage>
        <taxon>Eukaryota</taxon>
        <taxon>Viridiplantae</taxon>
        <taxon>Streptophyta</taxon>
        <taxon>Embryophyta</taxon>
        <taxon>Tracheophyta</taxon>
        <taxon>Spermatophyta</taxon>
        <taxon>Magnoliopsida</taxon>
        <taxon>Liliopsida</taxon>
        <taxon>Poales</taxon>
        <taxon>Bromeliaceae</taxon>
        <taxon>Bromelioideae</taxon>
        <taxon>Ananas</taxon>
    </lineage>
</organism>
<evidence type="ECO:0000256" key="4">
    <source>
        <dbReference type="ARBA" id="ARBA00022833"/>
    </source>
</evidence>
<keyword evidence="3" id="KW-0863">Zinc-finger</keyword>